<dbReference type="EMBL" id="DVFV01000069">
    <property type="protein sequence ID" value="HIQ90741.1"/>
    <property type="molecule type" value="Genomic_DNA"/>
</dbReference>
<evidence type="ECO:0000313" key="1">
    <source>
        <dbReference type="EMBL" id="HIQ90741.1"/>
    </source>
</evidence>
<protein>
    <submittedName>
        <fullName evidence="1">Uncharacterized protein</fullName>
    </submittedName>
</protein>
<organism evidence="1 2">
    <name type="scientific">Candidatus Coprosoma intestinipullorum</name>
    <dbReference type="NCBI Taxonomy" id="2840752"/>
    <lineage>
        <taxon>Bacteria</taxon>
        <taxon>Bacillati</taxon>
        <taxon>Bacillota</taxon>
        <taxon>Bacillota incertae sedis</taxon>
        <taxon>Candidatus Coprosoma</taxon>
    </lineage>
</organism>
<reference evidence="1" key="1">
    <citation type="submission" date="2020-10" db="EMBL/GenBank/DDBJ databases">
        <authorList>
            <person name="Gilroy R."/>
        </authorList>
    </citation>
    <scope>NUCLEOTIDE SEQUENCE</scope>
    <source>
        <strain evidence="1">CHK147-3167</strain>
    </source>
</reference>
<accession>A0A9D0ZQR6</accession>
<gene>
    <name evidence="1" type="ORF">IAB27_03835</name>
</gene>
<dbReference type="Proteomes" id="UP000886786">
    <property type="component" value="Unassembled WGS sequence"/>
</dbReference>
<proteinExistence type="predicted"/>
<evidence type="ECO:0000313" key="2">
    <source>
        <dbReference type="Proteomes" id="UP000886786"/>
    </source>
</evidence>
<reference evidence="1" key="2">
    <citation type="journal article" date="2021" name="PeerJ">
        <title>Extensive microbial diversity within the chicken gut microbiome revealed by metagenomics and culture.</title>
        <authorList>
            <person name="Gilroy R."/>
            <person name="Ravi A."/>
            <person name="Getino M."/>
            <person name="Pursley I."/>
            <person name="Horton D.L."/>
            <person name="Alikhan N.F."/>
            <person name="Baker D."/>
            <person name="Gharbi K."/>
            <person name="Hall N."/>
            <person name="Watson M."/>
            <person name="Adriaenssens E.M."/>
            <person name="Foster-Nyarko E."/>
            <person name="Jarju S."/>
            <person name="Secka A."/>
            <person name="Antonio M."/>
            <person name="Oren A."/>
            <person name="Chaudhuri R.R."/>
            <person name="La Ragione R."/>
            <person name="Hildebrand F."/>
            <person name="Pallen M.J."/>
        </authorList>
    </citation>
    <scope>NUCLEOTIDE SEQUENCE</scope>
    <source>
        <strain evidence="1">CHK147-3167</strain>
    </source>
</reference>
<dbReference type="AlphaFoldDB" id="A0A9D0ZQR6"/>
<sequence>MSEASISPEDAAKILNKSVQFIRIGLQKERLPFGTAVLIDKQWSYHISSKLLAEYIGEDNLKKYFMKGGD</sequence>
<comment type="caution">
    <text evidence="1">The sequence shown here is derived from an EMBL/GenBank/DDBJ whole genome shotgun (WGS) entry which is preliminary data.</text>
</comment>
<name>A0A9D0ZQR6_9FIRM</name>